<evidence type="ECO:0000313" key="2">
    <source>
        <dbReference type="EMBL" id="SIO60376.1"/>
    </source>
</evidence>
<sequence length="79" mass="8226">MKKTISMYWPLAMFVPLAAAACLYVSGETASRIAQPPLGADQLTAELARTVSYGLVGNDTGSPVKPIRAVVSLQASDAS</sequence>
<gene>
    <name evidence="2" type="ORF">SAMN05444165_4845</name>
</gene>
<protein>
    <submittedName>
        <fullName evidence="2">Uncharacterized protein</fullName>
    </submittedName>
</protein>
<organism evidence="2 3">
    <name type="scientific">Paraburkholderia phenazinium</name>
    <dbReference type="NCBI Taxonomy" id="60549"/>
    <lineage>
        <taxon>Bacteria</taxon>
        <taxon>Pseudomonadati</taxon>
        <taxon>Pseudomonadota</taxon>
        <taxon>Betaproteobacteria</taxon>
        <taxon>Burkholderiales</taxon>
        <taxon>Burkholderiaceae</taxon>
        <taxon>Paraburkholderia</taxon>
    </lineage>
</organism>
<dbReference type="RefSeq" id="WP_074299890.1">
    <property type="nucleotide sequence ID" value="NZ_FSRU01000002.1"/>
</dbReference>
<dbReference type="PROSITE" id="PS51257">
    <property type="entry name" value="PROKAR_LIPOPROTEIN"/>
    <property type="match status" value="1"/>
</dbReference>
<keyword evidence="3" id="KW-1185">Reference proteome</keyword>
<accession>A0A1N6KVE7</accession>
<reference evidence="2 3" key="1">
    <citation type="submission" date="2016-11" db="EMBL/GenBank/DDBJ databases">
        <authorList>
            <person name="Jaros S."/>
            <person name="Januszkiewicz K."/>
            <person name="Wedrychowicz H."/>
        </authorList>
    </citation>
    <scope>NUCLEOTIDE SEQUENCE [LARGE SCALE GENOMIC DNA]</scope>
    <source>
        <strain evidence="2 3">GAS95</strain>
    </source>
</reference>
<dbReference type="OrthoDB" id="9028817at2"/>
<feature type="signal peptide" evidence="1">
    <location>
        <begin position="1"/>
        <end position="21"/>
    </location>
</feature>
<name>A0A1N6KVE7_9BURK</name>
<keyword evidence="1" id="KW-0732">Signal</keyword>
<dbReference type="AlphaFoldDB" id="A0A1N6KVE7"/>
<proteinExistence type="predicted"/>
<dbReference type="Proteomes" id="UP000185151">
    <property type="component" value="Unassembled WGS sequence"/>
</dbReference>
<evidence type="ECO:0000256" key="1">
    <source>
        <dbReference type="SAM" id="SignalP"/>
    </source>
</evidence>
<evidence type="ECO:0000313" key="3">
    <source>
        <dbReference type="Proteomes" id="UP000185151"/>
    </source>
</evidence>
<feature type="chain" id="PRO_5013201439" evidence="1">
    <location>
        <begin position="22"/>
        <end position="79"/>
    </location>
</feature>
<dbReference type="EMBL" id="FSRU01000002">
    <property type="protein sequence ID" value="SIO60376.1"/>
    <property type="molecule type" value="Genomic_DNA"/>
</dbReference>